<name>A0ABP8ASQ4_9MICO</name>
<dbReference type="EMBL" id="BAABBX010000014">
    <property type="protein sequence ID" value="GAA4189640.1"/>
    <property type="molecule type" value="Genomic_DNA"/>
</dbReference>
<proteinExistence type="predicted"/>
<protein>
    <recommendedName>
        <fullName evidence="3">RNA polymerase subunit sigma-70</fullName>
    </recommendedName>
</protein>
<evidence type="ECO:0000313" key="1">
    <source>
        <dbReference type="EMBL" id="GAA4189640.1"/>
    </source>
</evidence>
<evidence type="ECO:0008006" key="3">
    <source>
        <dbReference type="Google" id="ProtNLM"/>
    </source>
</evidence>
<organism evidence="1 2">
    <name type="scientific">Gryllotalpicola kribbensis</name>
    <dbReference type="NCBI Taxonomy" id="993084"/>
    <lineage>
        <taxon>Bacteria</taxon>
        <taxon>Bacillati</taxon>
        <taxon>Actinomycetota</taxon>
        <taxon>Actinomycetes</taxon>
        <taxon>Micrococcales</taxon>
        <taxon>Microbacteriaceae</taxon>
        <taxon>Gryllotalpicola</taxon>
    </lineage>
</organism>
<sequence>MSSQTDKDLPNSQPSDLLGIRLTQTDPATGLRAVGALHRLAERVEAMHVEAARRAGWSWEQIGDALGVTRQSVHAKYGKKDV</sequence>
<accession>A0ABP8ASQ4</accession>
<evidence type="ECO:0000313" key="2">
    <source>
        <dbReference type="Proteomes" id="UP001500213"/>
    </source>
</evidence>
<reference evidence="2" key="1">
    <citation type="journal article" date="2019" name="Int. J. Syst. Evol. Microbiol.">
        <title>The Global Catalogue of Microorganisms (GCM) 10K type strain sequencing project: providing services to taxonomists for standard genome sequencing and annotation.</title>
        <authorList>
            <consortium name="The Broad Institute Genomics Platform"/>
            <consortium name="The Broad Institute Genome Sequencing Center for Infectious Disease"/>
            <person name="Wu L."/>
            <person name="Ma J."/>
        </authorList>
    </citation>
    <scope>NUCLEOTIDE SEQUENCE [LARGE SCALE GENOMIC DNA]</scope>
    <source>
        <strain evidence="2">JCM 17593</strain>
    </source>
</reference>
<keyword evidence="2" id="KW-1185">Reference proteome</keyword>
<comment type="caution">
    <text evidence="1">The sequence shown here is derived from an EMBL/GenBank/DDBJ whole genome shotgun (WGS) entry which is preliminary data.</text>
</comment>
<gene>
    <name evidence="1" type="ORF">GCM10022288_17790</name>
</gene>
<dbReference type="Proteomes" id="UP001500213">
    <property type="component" value="Unassembled WGS sequence"/>
</dbReference>